<gene>
    <name evidence="11" type="ORF">XNOV1_A040933</name>
</gene>
<feature type="transmembrane region" description="Helical" evidence="9">
    <location>
        <begin position="76"/>
        <end position="99"/>
    </location>
</feature>
<keyword evidence="6" id="KW-0675">Receptor</keyword>
<keyword evidence="8" id="KW-0807">Transducer</keyword>
<feature type="transmembrane region" description="Helical" evidence="9">
    <location>
        <begin position="373"/>
        <end position="398"/>
    </location>
</feature>
<feature type="transmembrane region" description="Helical" evidence="9">
    <location>
        <begin position="301"/>
        <end position="321"/>
    </location>
</feature>
<keyword evidence="7" id="KW-0325">Glycoprotein</keyword>
<evidence type="ECO:0000259" key="10">
    <source>
        <dbReference type="PROSITE" id="PS50262"/>
    </source>
</evidence>
<keyword evidence="12" id="KW-1185">Reference proteome</keyword>
<dbReference type="PANTHER" id="PTHR24232">
    <property type="entry name" value="G-PROTEIN COUPLED RECEPTOR"/>
    <property type="match status" value="1"/>
</dbReference>
<sequence length="1008" mass="113580">MYPFLFCNASFGENFFHVLTCLERYLAVVHPITYMRLRKAHGIRIRNISIVCVWLLTFLLSGLVYVDLHPQFPTMFLTPIGICLAAVTFCSFSVLYVLIRPGPGEGGRNGGRVDRSKLRAFITITVILVVLWLWLGGILVSYSLYGSNLVGHNMQRADMQHNSSFNSTADDCGAIVYFDLGISIQSIRTFFLVPIYTLVFYLGVQQWRQQRSFSAASHSDIFTFNMAALQLIWVGGTVVWAWALSTGIPQIVAMYPFLFSIAWFGENFFHVLTCLERYLAVVHPITYMRLRNARGVRIRNISIVCVWVLTPLLSGFIYVNFHPSMPIMFLILFGVCLAAVTFCSFSVLYVLIRPGPGEGGRDGGRVDRSKLRAFITITVILVVLWLWLGGILVSHSLYGSNLMGMDVKCLLLMCAYLFNIPSSMVSPLLYLHRAGKLSCSWFPSVEMSLNSSSTVNTSLNSVNRDCSNSDLSNLIIIIYGITRAILLCPLCIPVLCIGLKRWRKKCSFATECHSDIFTYNTISLEALRVLGLILHCLHKLTEVPELLTAGYCLYTITWFGENVFHILTCVERYLAVVHPITYMSLKHVRGSRIRNVVIGCVWLLSLFFTTTLLFHFTSMILILNLSMQAVSLVLRWLDAFSVSDTHAFSCMDRQDAIANSWSAYGDHGRHISKTPSIEDNKEECTARNETTDVRRTANKNLCSQGVLLQIVEMSANSLTSNYSTIVWAHNISTPFLVCSIIDTTFFATRSVLLFPLTVLILYLAYQRWRQQGSWTAVSHCDLFTYHLAVMELFDILGTVSLLCGLLTGFKDIVRVSRYLYSIPITGEFFFHNLTCVERYLAVVHPHTYIGLRSARGVRIRNTIIGCVWLLSFAWMLKISLYYPLYPIVPSLVVFTLSIVIISFCGLSVLCVLSRPGPGQKVQDKEGVDQSKRRAFYTIMAITGVLFLWFSGIMVGIAVRTSVQLSDDGKCLMEKCAYWLNVPCSLVLPLLYLHRAGKLSFSVRTCGIK</sequence>
<evidence type="ECO:0000256" key="9">
    <source>
        <dbReference type="SAM" id="Phobius"/>
    </source>
</evidence>
<dbReference type="GO" id="GO:0070915">
    <property type="term" value="F:lysophosphatidic acid receptor activity"/>
    <property type="evidence" value="ECO:0007669"/>
    <property type="project" value="TreeGrafter"/>
</dbReference>
<feature type="transmembrane region" description="Helical" evidence="9">
    <location>
        <begin position="862"/>
        <end position="885"/>
    </location>
</feature>
<evidence type="ECO:0000256" key="4">
    <source>
        <dbReference type="ARBA" id="ARBA00023040"/>
    </source>
</evidence>
<dbReference type="InterPro" id="IPR017452">
    <property type="entry name" value="GPCR_Rhodpsn_7TM"/>
</dbReference>
<dbReference type="PROSITE" id="PS50262">
    <property type="entry name" value="G_PROTEIN_RECEP_F1_2"/>
    <property type="match status" value="2"/>
</dbReference>
<dbReference type="Gene3D" id="1.20.1070.10">
    <property type="entry name" value="Rhodopsin 7-helix transmembrane proteins"/>
    <property type="match status" value="4"/>
</dbReference>
<evidence type="ECO:0000256" key="2">
    <source>
        <dbReference type="ARBA" id="ARBA00022692"/>
    </source>
</evidence>
<keyword evidence="5 9" id="KW-0472">Membrane</keyword>
<dbReference type="PANTHER" id="PTHR24232:SF41">
    <property type="entry name" value="LYSOPHOSPHATIDIC ACID RECEPTOR 4"/>
    <property type="match status" value="1"/>
</dbReference>
<comment type="caution">
    <text evidence="11">The sequence shown here is derived from an EMBL/GenBank/DDBJ whole genome shotgun (WGS) entry which is preliminary data.</text>
</comment>
<feature type="domain" description="G-protein coupled receptors family 1 profile" evidence="10">
    <location>
        <begin position="756"/>
        <end position="991"/>
    </location>
</feature>
<feature type="transmembrane region" description="Helical" evidence="9">
    <location>
        <begin position="224"/>
        <end position="243"/>
    </location>
</feature>
<dbReference type="CDD" id="cd00637">
    <property type="entry name" value="7tm_classA_rhodopsin-like"/>
    <property type="match status" value="1"/>
</dbReference>
<dbReference type="GO" id="GO:0007200">
    <property type="term" value="P:phospholipase C-activating G protein-coupled receptor signaling pathway"/>
    <property type="evidence" value="ECO:0007669"/>
    <property type="project" value="TreeGrafter"/>
</dbReference>
<organism evidence="11 12">
    <name type="scientific">Xyrichtys novacula</name>
    <name type="common">Pearly razorfish</name>
    <name type="synonym">Hemipteronotus novacula</name>
    <dbReference type="NCBI Taxonomy" id="13765"/>
    <lineage>
        <taxon>Eukaryota</taxon>
        <taxon>Metazoa</taxon>
        <taxon>Chordata</taxon>
        <taxon>Craniata</taxon>
        <taxon>Vertebrata</taxon>
        <taxon>Euteleostomi</taxon>
        <taxon>Actinopterygii</taxon>
        <taxon>Neopterygii</taxon>
        <taxon>Teleostei</taxon>
        <taxon>Neoteleostei</taxon>
        <taxon>Acanthomorphata</taxon>
        <taxon>Eupercaria</taxon>
        <taxon>Labriformes</taxon>
        <taxon>Labridae</taxon>
        <taxon>Xyrichtys</taxon>
    </lineage>
</organism>
<keyword evidence="2 9" id="KW-0812">Transmembrane</keyword>
<feature type="transmembrane region" description="Helical" evidence="9">
    <location>
        <begin position="746"/>
        <end position="765"/>
    </location>
</feature>
<feature type="transmembrane region" description="Helical" evidence="9">
    <location>
        <begin position="593"/>
        <end position="614"/>
    </location>
</feature>
<dbReference type="EMBL" id="CAUIWU010000006">
    <property type="protein sequence ID" value="CAJ1048242.1"/>
    <property type="molecule type" value="Genomic_DNA"/>
</dbReference>
<evidence type="ECO:0000313" key="11">
    <source>
        <dbReference type="EMBL" id="CAJ1048242.1"/>
    </source>
</evidence>
<keyword evidence="4" id="KW-0297">G-protein coupled receptor</keyword>
<feature type="domain" description="G-protein coupled receptors family 1 profile" evidence="10">
    <location>
        <begin position="1"/>
        <end position="430"/>
    </location>
</feature>
<feature type="transmembrane region" description="Helical" evidence="9">
    <location>
        <begin position="891"/>
        <end position="913"/>
    </location>
</feature>
<feature type="transmembrane region" description="Helical" evidence="9">
    <location>
        <begin position="976"/>
        <end position="993"/>
    </location>
</feature>
<accession>A0AAV1EHV3</accession>
<feature type="transmembrane region" description="Helical" evidence="9">
    <location>
        <begin position="120"/>
        <end position="145"/>
    </location>
</feature>
<feature type="transmembrane region" description="Helical" evidence="9">
    <location>
        <begin position="45"/>
        <end position="64"/>
    </location>
</feature>
<dbReference type="SUPFAM" id="SSF81321">
    <property type="entry name" value="Family A G protein-coupled receptor-like"/>
    <property type="match status" value="3"/>
</dbReference>
<evidence type="ECO:0000256" key="6">
    <source>
        <dbReference type="ARBA" id="ARBA00023170"/>
    </source>
</evidence>
<dbReference type="GO" id="GO:0005886">
    <property type="term" value="C:plasma membrane"/>
    <property type="evidence" value="ECO:0007669"/>
    <property type="project" value="TreeGrafter"/>
</dbReference>
<keyword evidence="3 9" id="KW-1133">Transmembrane helix</keyword>
<evidence type="ECO:0000256" key="1">
    <source>
        <dbReference type="ARBA" id="ARBA00004141"/>
    </source>
</evidence>
<feature type="transmembrane region" description="Helical" evidence="9">
    <location>
        <begin position="327"/>
        <end position="352"/>
    </location>
</feature>
<feature type="transmembrane region" description="Helical" evidence="9">
    <location>
        <begin position="187"/>
        <end position="204"/>
    </location>
</feature>
<evidence type="ECO:0000313" key="12">
    <source>
        <dbReference type="Proteomes" id="UP001178508"/>
    </source>
</evidence>
<evidence type="ECO:0000256" key="7">
    <source>
        <dbReference type="ARBA" id="ARBA00023180"/>
    </source>
</evidence>
<feature type="transmembrane region" description="Helical" evidence="9">
    <location>
        <begin position="934"/>
        <end position="956"/>
    </location>
</feature>
<comment type="subcellular location">
    <subcellularLocation>
        <location evidence="1">Membrane</location>
        <topology evidence="1">Multi-pass membrane protein</topology>
    </subcellularLocation>
</comment>
<dbReference type="Proteomes" id="UP001178508">
    <property type="component" value="Unassembled WGS sequence"/>
</dbReference>
<proteinExistence type="predicted"/>
<dbReference type="GO" id="GO:0035025">
    <property type="term" value="P:positive regulation of Rho protein signal transduction"/>
    <property type="evidence" value="ECO:0007669"/>
    <property type="project" value="TreeGrafter"/>
</dbReference>
<evidence type="ECO:0000256" key="3">
    <source>
        <dbReference type="ARBA" id="ARBA00022989"/>
    </source>
</evidence>
<feature type="transmembrane region" description="Helical" evidence="9">
    <location>
        <begin position="255"/>
        <end position="280"/>
    </location>
</feature>
<reference evidence="11" key="1">
    <citation type="submission" date="2023-08" db="EMBL/GenBank/DDBJ databases">
        <authorList>
            <person name="Alioto T."/>
            <person name="Alioto T."/>
            <person name="Gomez Garrido J."/>
        </authorList>
    </citation>
    <scope>NUCLEOTIDE SEQUENCE</scope>
</reference>
<protein>
    <recommendedName>
        <fullName evidence="10">G-protein coupled receptors family 1 profile domain-containing protein</fullName>
    </recommendedName>
</protein>
<name>A0AAV1EHV3_XYRNO</name>
<evidence type="ECO:0000256" key="5">
    <source>
        <dbReference type="ARBA" id="ARBA00023136"/>
    </source>
</evidence>
<evidence type="ECO:0000256" key="8">
    <source>
        <dbReference type="ARBA" id="ARBA00023224"/>
    </source>
</evidence>
<dbReference type="AlphaFoldDB" id="A0AAV1EHV3"/>